<dbReference type="RefSeq" id="WP_151153025.1">
    <property type="nucleotide sequence ID" value="NZ_VZPQ01000672.1"/>
</dbReference>
<dbReference type="Proteomes" id="UP000423257">
    <property type="component" value="Unassembled WGS sequence"/>
</dbReference>
<organism evidence="2 3">
    <name type="scientific">Pseudomonas palleroniana</name>
    <dbReference type="NCBI Taxonomy" id="191390"/>
    <lineage>
        <taxon>Bacteria</taxon>
        <taxon>Pseudomonadati</taxon>
        <taxon>Pseudomonadota</taxon>
        <taxon>Gammaproteobacteria</taxon>
        <taxon>Pseudomonadales</taxon>
        <taxon>Pseudomonadaceae</taxon>
        <taxon>Pseudomonas</taxon>
    </lineage>
</organism>
<dbReference type="PANTHER" id="PTHR35191:SF1">
    <property type="entry name" value="PROPHAGE SIDE TAIL FIBER PROTEIN HOMOLOG STFQ-RELATED"/>
    <property type="match status" value="1"/>
</dbReference>
<dbReference type="Pfam" id="PF12571">
    <property type="entry name" value="Phage_tail_fib"/>
    <property type="match status" value="1"/>
</dbReference>
<dbReference type="AlphaFoldDB" id="A0A6H9S1K4"/>
<evidence type="ECO:0000313" key="3">
    <source>
        <dbReference type="Proteomes" id="UP000423257"/>
    </source>
</evidence>
<comment type="caution">
    <text evidence="2">The sequence shown here is derived from an EMBL/GenBank/DDBJ whole genome shotgun (WGS) entry which is preliminary data.</text>
</comment>
<dbReference type="PANTHER" id="PTHR35191">
    <property type="entry name" value="PROPHAGE SIDE TAIL FIBER PROTEIN HOMOLOG STFQ-RELATED"/>
    <property type="match status" value="1"/>
</dbReference>
<evidence type="ECO:0000313" key="2">
    <source>
        <dbReference type="EMBL" id="KAB0541301.1"/>
    </source>
</evidence>
<dbReference type="InterPro" id="IPR022225">
    <property type="entry name" value="Phage_tail_fibre_N"/>
</dbReference>
<evidence type="ECO:0000259" key="1">
    <source>
        <dbReference type="Pfam" id="PF12571"/>
    </source>
</evidence>
<gene>
    <name evidence="2" type="ORF">F7R03_31595</name>
</gene>
<reference evidence="2 3" key="1">
    <citation type="submission" date="2019-09" db="EMBL/GenBank/DDBJ databases">
        <title>Draft genome sequences of 48 bacterial type strains from the CCUG.</title>
        <authorList>
            <person name="Tunovic T."/>
            <person name="Pineiro-Iglesias B."/>
            <person name="Unosson C."/>
            <person name="Inganas E."/>
            <person name="Ohlen M."/>
            <person name="Cardew S."/>
            <person name="Jensie-Markopoulos S."/>
            <person name="Salva-Serra F."/>
            <person name="Jaen-Luchoro D."/>
            <person name="Karlsson R."/>
            <person name="Svensson-Stadler L."/>
            <person name="Chun J."/>
            <person name="Moore E."/>
        </authorList>
    </citation>
    <scope>NUCLEOTIDE SEQUENCE [LARGE SCALE GENOMIC DNA]</scope>
    <source>
        <strain evidence="2 3">CCUG 51524</strain>
    </source>
</reference>
<feature type="domain" description="Phage tail fibre protein N-terminal" evidence="1">
    <location>
        <begin position="6"/>
        <end position="115"/>
    </location>
</feature>
<protein>
    <submittedName>
        <fullName evidence="2">Phage tail protein</fullName>
    </submittedName>
</protein>
<dbReference type="InterPro" id="IPR051934">
    <property type="entry name" value="Phage_Tail_Fiber_Structural"/>
</dbReference>
<proteinExistence type="predicted"/>
<feature type="non-terminal residue" evidence="2">
    <location>
        <position position="117"/>
    </location>
</feature>
<accession>A0A6H9S1K4</accession>
<dbReference type="EMBL" id="VZPQ01000672">
    <property type="protein sequence ID" value="KAB0541301.1"/>
    <property type="molecule type" value="Genomic_DNA"/>
</dbReference>
<name>A0A6H9S1K4_9PSED</name>
<sequence length="117" mass="12536">MIDQTSQFFAILTNVGAAKQANADALGVPWKLTDMGVGDANGTDPVPSAAQTSLINEWRRRPLNQLFIDPVNPAVIVAEQVIPADEGGFWIREIGLYDADGDLVAVANCPPSFKPIM</sequence>